<dbReference type="InterPro" id="IPR054354">
    <property type="entry name" value="DYNC2H1-like_lid"/>
</dbReference>
<dbReference type="GO" id="GO:0008569">
    <property type="term" value="F:minus-end-directed microtubule motor activity"/>
    <property type="evidence" value="ECO:0007669"/>
    <property type="project" value="InterPro"/>
</dbReference>
<dbReference type="Gene3D" id="1.10.8.710">
    <property type="match status" value="1"/>
</dbReference>
<dbReference type="Pfam" id="PF08385">
    <property type="entry name" value="DHC_N1"/>
    <property type="match status" value="1"/>
</dbReference>
<evidence type="ECO:0000313" key="22">
    <source>
        <dbReference type="EMBL" id="RZF33588.1"/>
    </source>
</evidence>
<comment type="similarity">
    <text evidence="4">Belongs to the dynein heavy chain family.</text>
</comment>
<dbReference type="SMART" id="SM00382">
    <property type="entry name" value="AAA"/>
    <property type="match status" value="3"/>
</dbReference>
<dbReference type="PANTHER" id="PTHR45703:SF22">
    <property type="entry name" value="DYNEIN CYTOPLASMIC 2 HEAVY CHAIN 1"/>
    <property type="match status" value="1"/>
</dbReference>
<evidence type="ECO:0000256" key="13">
    <source>
        <dbReference type="ARBA" id="ARBA00023054"/>
    </source>
</evidence>
<dbReference type="Pfam" id="PF08393">
    <property type="entry name" value="DHC_N2"/>
    <property type="match status" value="1"/>
</dbReference>
<dbReference type="FunFam" id="3.40.50.300:FF:000071">
    <property type="entry name" value="Cytoplasmic dynein heavy chain 1"/>
    <property type="match status" value="1"/>
</dbReference>
<feature type="domain" description="AAA+ ATPase" evidence="21">
    <location>
        <begin position="1650"/>
        <end position="1796"/>
    </location>
</feature>
<dbReference type="Pfam" id="PF03028">
    <property type="entry name" value="Dynein_heavy"/>
    <property type="match status" value="1"/>
</dbReference>
<dbReference type="Gene3D" id="1.20.58.1120">
    <property type="match status" value="1"/>
</dbReference>
<name>A0A482WJF9_LAOST</name>
<dbReference type="SMR" id="A0A482WJF9"/>
<dbReference type="GO" id="GO:0005524">
    <property type="term" value="F:ATP binding"/>
    <property type="evidence" value="ECO:0007669"/>
    <property type="project" value="UniProtKB-KW"/>
</dbReference>
<comment type="caution">
    <text evidence="22">The sequence shown here is derived from an EMBL/GenBank/DDBJ whole genome shotgun (WGS) entry which is preliminary data.</text>
</comment>
<evidence type="ECO:0000256" key="12">
    <source>
        <dbReference type="ARBA" id="ARBA00023017"/>
    </source>
</evidence>
<keyword evidence="9" id="KW-0547">Nucleotide-binding</keyword>
<feature type="coiled-coil region" evidence="20">
    <location>
        <begin position="3032"/>
        <end position="3122"/>
    </location>
</feature>
<evidence type="ECO:0000256" key="10">
    <source>
        <dbReference type="ARBA" id="ARBA00022794"/>
    </source>
</evidence>
<evidence type="ECO:0000256" key="8">
    <source>
        <dbReference type="ARBA" id="ARBA00022701"/>
    </source>
</evidence>
<dbReference type="Gene3D" id="6.10.140.1060">
    <property type="match status" value="1"/>
</dbReference>
<feature type="coiled-coil region" evidence="20">
    <location>
        <begin position="1518"/>
        <end position="1568"/>
    </location>
</feature>
<comment type="subcellular location">
    <subcellularLocation>
        <location evidence="2">Cell membrane</location>
        <topology evidence="2">Peripheral membrane protein</topology>
    </subcellularLocation>
    <subcellularLocation>
        <location evidence="1">Cell projection</location>
        <location evidence="1">Cilium</location>
    </subcellularLocation>
    <subcellularLocation>
        <location evidence="3">Cytoplasm</location>
        <location evidence="3">Cytoskeleton</location>
    </subcellularLocation>
</comment>
<dbReference type="SUPFAM" id="SSF52540">
    <property type="entry name" value="P-loop containing nucleoside triphosphate hydrolases"/>
    <property type="match status" value="4"/>
</dbReference>
<organism evidence="22 23">
    <name type="scientific">Laodelphax striatellus</name>
    <name type="common">Small brown planthopper</name>
    <name type="synonym">Delphax striatella</name>
    <dbReference type="NCBI Taxonomy" id="195883"/>
    <lineage>
        <taxon>Eukaryota</taxon>
        <taxon>Metazoa</taxon>
        <taxon>Ecdysozoa</taxon>
        <taxon>Arthropoda</taxon>
        <taxon>Hexapoda</taxon>
        <taxon>Insecta</taxon>
        <taxon>Pterygota</taxon>
        <taxon>Neoptera</taxon>
        <taxon>Paraneoptera</taxon>
        <taxon>Hemiptera</taxon>
        <taxon>Auchenorrhyncha</taxon>
        <taxon>Fulgoroidea</taxon>
        <taxon>Delphacidae</taxon>
        <taxon>Criomorphinae</taxon>
        <taxon>Laodelphax</taxon>
    </lineage>
</organism>
<evidence type="ECO:0000256" key="15">
    <source>
        <dbReference type="ARBA" id="ARBA00023136"/>
    </source>
</evidence>
<dbReference type="InterPro" id="IPR042222">
    <property type="entry name" value="Dynein_2_N"/>
</dbReference>
<dbReference type="FunCoup" id="A0A482WJF9">
    <property type="interactions" value="112"/>
</dbReference>
<dbReference type="InterPro" id="IPR027417">
    <property type="entry name" value="P-loop_NTPase"/>
</dbReference>
<keyword evidence="18" id="KW-0966">Cell projection</keyword>
<evidence type="ECO:0000256" key="6">
    <source>
        <dbReference type="ARBA" id="ARBA00022475"/>
    </source>
</evidence>
<dbReference type="InterPro" id="IPR004273">
    <property type="entry name" value="Dynein_heavy_D6_P-loop"/>
</dbReference>
<dbReference type="Pfam" id="PF21264">
    <property type="entry name" value="DYNC2H1_AAA_dom"/>
    <property type="match status" value="1"/>
</dbReference>
<accession>A0A482WJF9</accession>
<dbReference type="GO" id="GO:0005874">
    <property type="term" value="C:microtubule"/>
    <property type="evidence" value="ECO:0007669"/>
    <property type="project" value="UniProtKB-KW"/>
</dbReference>
<keyword evidence="12" id="KW-0243">Dynein</keyword>
<dbReference type="InterPro" id="IPR043160">
    <property type="entry name" value="Dynein_C_barrel"/>
</dbReference>
<dbReference type="FunFam" id="3.40.50.300:FF:000598">
    <property type="entry name" value="Dynein cytoplasmic 2 heavy chain 1"/>
    <property type="match status" value="1"/>
</dbReference>
<keyword evidence="16" id="KW-0505">Motor protein</keyword>
<evidence type="ECO:0000256" key="16">
    <source>
        <dbReference type="ARBA" id="ARBA00023175"/>
    </source>
</evidence>
<dbReference type="GO" id="GO:0045505">
    <property type="term" value="F:dynein intermediate chain binding"/>
    <property type="evidence" value="ECO:0007669"/>
    <property type="project" value="InterPro"/>
</dbReference>
<dbReference type="Gene3D" id="3.20.180.20">
    <property type="entry name" value="Dynein heavy chain, N-terminal domain 2"/>
    <property type="match status" value="1"/>
</dbReference>
<evidence type="ECO:0000256" key="3">
    <source>
        <dbReference type="ARBA" id="ARBA00004245"/>
    </source>
</evidence>
<gene>
    <name evidence="22" type="ORF">LSTR_LSTR007711</name>
</gene>
<dbReference type="InterPro" id="IPR035699">
    <property type="entry name" value="AAA_6"/>
</dbReference>
<dbReference type="InterPro" id="IPR026983">
    <property type="entry name" value="DHC"/>
</dbReference>
<feature type="domain" description="AAA+ ATPase" evidence="21">
    <location>
        <begin position="1939"/>
        <end position="2095"/>
    </location>
</feature>
<dbReference type="InterPro" id="IPR049400">
    <property type="entry name" value="DYNC2H1_AAA_dom"/>
</dbReference>
<dbReference type="Pfam" id="PF12775">
    <property type="entry name" value="AAA_7"/>
    <property type="match status" value="1"/>
</dbReference>
<dbReference type="OrthoDB" id="447173at2759"/>
<dbReference type="GO" id="GO:0051959">
    <property type="term" value="F:dynein light intermediate chain binding"/>
    <property type="evidence" value="ECO:0007669"/>
    <property type="project" value="InterPro"/>
</dbReference>
<dbReference type="FunFam" id="3.20.180.20:FF:000002">
    <property type="entry name" value="Cytoplasmic dynein heavy chain 1"/>
    <property type="match status" value="1"/>
</dbReference>
<evidence type="ECO:0000259" key="21">
    <source>
        <dbReference type="SMART" id="SM00382"/>
    </source>
</evidence>
<dbReference type="PANTHER" id="PTHR45703">
    <property type="entry name" value="DYNEIN HEAVY CHAIN"/>
    <property type="match status" value="1"/>
</dbReference>
<dbReference type="InterPro" id="IPR013602">
    <property type="entry name" value="Dynein_heavy_linker"/>
</dbReference>
<proteinExistence type="inferred from homology"/>
<evidence type="ECO:0000256" key="2">
    <source>
        <dbReference type="ARBA" id="ARBA00004202"/>
    </source>
</evidence>
<evidence type="ECO:0000256" key="7">
    <source>
        <dbReference type="ARBA" id="ARBA00022490"/>
    </source>
</evidence>
<dbReference type="InterPro" id="IPR042228">
    <property type="entry name" value="Dynein_linker_3"/>
</dbReference>
<keyword evidence="5" id="KW-0217">Developmental protein</keyword>
<reference evidence="22 23" key="1">
    <citation type="journal article" date="2017" name="Gigascience">
        <title>Genome sequence of the small brown planthopper, Laodelphax striatellus.</title>
        <authorList>
            <person name="Zhu J."/>
            <person name="Jiang F."/>
            <person name="Wang X."/>
            <person name="Yang P."/>
            <person name="Bao Y."/>
            <person name="Zhao W."/>
            <person name="Wang W."/>
            <person name="Lu H."/>
            <person name="Wang Q."/>
            <person name="Cui N."/>
            <person name="Li J."/>
            <person name="Chen X."/>
            <person name="Luo L."/>
            <person name="Yu J."/>
            <person name="Kang L."/>
            <person name="Cui F."/>
        </authorList>
    </citation>
    <scope>NUCLEOTIDE SEQUENCE [LARGE SCALE GENOMIC DNA]</scope>
    <source>
        <strain evidence="22">Lst14</strain>
    </source>
</reference>
<dbReference type="Gene3D" id="1.20.1270.280">
    <property type="match status" value="1"/>
</dbReference>
<dbReference type="Pfam" id="PF12780">
    <property type="entry name" value="AAA_8"/>
    <property type="match status" value="1"/>
</dbReference>
<dbReference type="GO" id="GO:0005929">
    <property type="term" value="C:cilium"/>
    <property type="evidence" value="ECO:0007669"/>
    <property type="project" value="UniProtKB-SubCell"/>
</dbReference>
<dbReference type="Gene3D" id="1.20.920.20">
    <property type="match status" value="1"/>
</dbReference>
<evidence type="ECO:0000256" key="11">
    <source>
        <dbReference type="ARBA" id="ARBA00022840"/>
    </source>
</evidence>
<dbReference type="Proteomes" id="UP000291343">
    <property type="component" value="Unassembled WGS sequence"/>
</dbReference>
<evidence type="ECO:0000256" key="19">
    <source>
        <dbReference type="ARBA" id="ARBA00023902"/>
    </source>
</evidence>
<dbReference type="GO" id="GO:0030030">
    <property type="term" value="P:cell projection organization"/>
    <property type="evidence" value="ECO:0007669"/>
    <property type="project" value="UniProtKB-KW"/>
</dbReference>
<dbReference type="InParanoid" id="A0A482WJF9"/>
<keyword evidence="23" id="KW-1185">Reference proteome</keyword>
<dbReference type="Gene3D" id="3.10.490.20">
    <property type="match status" value="1"/>
</dbReference>
<dbReference type="InterPro" id="IPR024317">
    <property type="entry name" value="Dynein_heavy_chain_D4_dom"/>
</dbReference>
<keyword evidence="11" id="KW-0067">ATP-binding</keyword>
<dbReference type="Gene3D" id="1.20.920.30">
    <property type="match status" value="1"/>
</dbReference>
<dbReference type="GO" id="GO:0007018">
    <property type="term" value="P:microtubule-based movement"/>
    <property type="evidence" value="ECO:0007669"/>
    <property type="project" value="InterPro"/>
</dbReference>
<dbReference type="Pfam" id="PF18198">
    <property type="entry name" value="AAA_lid_11"/>
    <property type="match status" value="1"/>
</dbReference>
<evidence type="ECO:0000256" key="5">
    <source>
        <dbReference type="ARBA" id="ARBA00022473"/>
    </source>
</evidence>
<dbReference type="Gene3D" id="1.10.8.720">
    <property type="entry name" value="Region D6 of dynein motor"/>
    <property type="match status" value="1"/>
</dbReference>
<dbReference type="GO" id="GO:0030286">
    <property type="term" value="C:dynein complex"/>
    <property type="evidence" value="ECO:0007669"/>
    <property type="project" value="UniProtKB-KW"/>
</dbReference>
<evidence type="ECO:0000256" key="17">
    <source>
        <dbReference type="ARBA" id="ARBA00023212"/>
    </source>
</evidence>
<keyword evidence="14" id="KW-0969">Cilium</keyword>
<evidence type="ECO:0000256" key="20">
    <source>
        <dbReference type="SAM" id="Coils"/>
    </source>
</evidence>
<dbReference type="Gene3D" id="1.20.140.100">
    <property type="entry name" value="Dynein heavy chain, N-terminal domain 2"/>
    <property type="match status" value="1"/>
</dbReference>
<evidence type="ECO:0000256" key="1">
    <source>
        <dbReference type="ARBA" id="ARBA00004138"/>
    </source>
</evidence>
<dbReference type="InterPro" id="IPR024743">
    <property type="entry name" value="Dynein_HC_stalk"/>
</dbReference>
<dbReference type="InterPro" id="IPR035706">
    <property type="entry name" value="AAA_9"/>
</dbReference>
<dbReference type="STRING" id="195883.A0A482WJF9"/>
<feature type="domain" description="AAA+ ATPase" evidence="21">
    <location>
        <begin position="2584"/>
        <end position="2714"/>
    </location>
</feature>
<evidence type="ECO:0000313" key="23">
    <source>
        <dbReference type="Proteomes" id="UP000291343"/>
    </source>
</evidence>
<keyword evidence="13 20" id="KW-0175">Coiled coil</keyword>
<keyword evidence="15" id="KW-0472">Membrane</keyword>
<dbReference type="Gene3D" id="1.10.8.1220">
    <property type="match status" value="1"/>
</dbReference>
<feature type="coiled-coil region" evidence="20">
    <location>
        <begin position="2813"/>
        <end position="2857"/>
    </location>
</feature>
<dbReference type="Pfam" id="PF18199">
    <property type="entry name" value="Dynein_C"/>
    <property type="match status" value="1"/>
</dbReference>
<dbReference type="GO" id="GO:0005886">
    <property type="term" value="C:plasma membrane"/>
    <property type="evidence" value="ECO:0007669"/>
    <property type="project" value="UniProtKB-SubCell"/>
</dbReference>
<evidence type="ECO:0000256" key="9">
    <source>
        <dbReference type="ARBA" id="ARBA00022741"/>
    </source>
</evidence>
<sequence>MGRHRRVDGGICENYFGINNLEAFKTNQSIEEFLDNIDCLTLIVKKQDEKSYLDFSNEITQPSSSLSEDETKQQSNMLIYYKVCPAVITSSNIHEVISFTTVIGSPLNGFYHSLNRIFGPALLQSDNETVGPKMQSLLTDLETSLRSAVFKSSNNEDRTNLSQVSNVGDEFKFWTSVVELGKRKSDKEKAKCFVEILKPLCKAVEDGENSDLDDISELAYNTIDDLWKADEHRFPQTRMENLMEIIGRTLASLVITRLKSTDLWKGAYVDVEEILLQGISCCSKWPEMCERLTSLFWPHHSLYPWSGQPFRPDYISKFAERLKDIRKVRTVHRQITRLLSPSEITDFKLDSSFKCFMDMNVLNLSPYNEATWRDAVKHFENSIKPAEEHVGSKILQHFQTVNVNTMQLLQEFRKYQELIERPLVRSLLTPQRECLLGLLQDHVAKLNADGFDDKCNWSINYDMSPLVKKIYWLHQQESQIGQVEKTISFVLKDLNGFNELEESVRGVRKQLKDAISELLDSWTREVGSAIAGKRLGLRTSEPVVQFEQGKLMKVNYNPQLVALVKDVRQISVLGYSVPASIVETAAMARSFINQARSLQQVATFHNTIGDRMIVSQRPMMLAAAVELARLVREQHSVTWKNTNAVDSYIQKLQSAVDRLYKENTQLVTHHNKINNIVMSLMDTDLLRQQQRWKEGLREIREIMSRVEEDFTNTKSWRSHWDHQIYKALEYRYRVGLERLNEHLPEIRTDLVYRQQQLTFSPPIEDVRMKYYRQLKHFLAIPLSLRGVSDVNIFPSIIDNNAHRFVRVFEKAKDLFTRVLAVCDEWQDWVALGSVDWDVLIEHNLLTADDWALNFRASKALGQQIAKLSSSERKVDCIVISVAPVRAEVEMHNRRYWDILSSSLHSSVIQDVNKLENFILESKSSLEKAPQSLQEVGEINSKFESISESAKNMFTLIESADKKNKILASWTKEHVDDVSRMSMLWENFQGLLSNQQYIISKQVDMMKSNLVADAERLQSEIERFALRWEQMKPREDNFQEEIQGQRVMQFLKEKREKWDELTQSVKTMTEDFTRFGIKDDLPDFPQIDQVEQDLKHHEGTWALYSEFTTELTELGDEEWIVFRGKCQSQMDKFITKWSTRITDKPASSVSVYLMQEMDSIKEMLPIVKFVRGEMFSDKHWLEMFNLLGLQYMPPEQITFNDILRSKGNIIKNNSLLQDLNSRAASEIVIRQALSDLDIWEVEAKFTMIPHTDCHGEVIHLIKDFNDVMTRVGDNQCLLQSIKSSPNFDDFIDRARIWETRLSDLDNNLRMLNQVQRKWIYLEPIFGAGTLKVESSRFERVDKDLRIILNDLFKGDHRVINLCKMPNLSNTLNSACQHLTVCQKNLLQFLEEKRNKFPRFYFIGDEDLLEILGQSQKRHVIQAHLKKLFSGIHSVKFDNENRIIAMCSLQGETVALESPVILTANVEEWLSELALEMTKTLRKLVQNCLESPDPLLYPSQVLCLAERVSFTKRCEESIKKKHLDTLLKSLQAQLEAYTRQQNEWRVMTSAKDEENNLGVLELKLKSLLIDTIYHKDIVIELLEANVTDVEDWNWQRRLRFYLNRMGEVIVKMVDVEFTYSHEYQGNAARLVHTPLTDKCYLTLTQAMSAGLGGNPYGPAGTGKTESVKALGMLLGRQVLVFNCDEGIDAQSMTRILIGLVKCGSWGCFDEFNRLDETTLSAISIQIHTIQEALRKKSKTVNLLDQEVYVDHKTGIFVTINPAGRGYGGPQQLPDNLKQLFRPVVMSKPDDTIIAQTILHCEGFKQAKEIGCKLVTLFSMAKKMLSEQQHYDWGLRALKTVVAGCGNALREFSTEKNEGKDENMEMKLAVRVVRLNTLSKLTFSDSRKFDMLIKDTFPSVEFELFAHAKLTEAVESVYDEFNLTPNKWQVRKCTELYEQLIQRMGVVVVGPPGSGKSTVIKLLKNALKKMNITVKQSVINPKAMNRTQLLGQTDPDTRQWIDGVLSSTSQIAYNVPADVQYWIVFDGDIDPEWIESLNSVLDDNRLLTLPSGWRIQFGPNVHFLFETDSVQHASPATISRMGVILLSEEDLDTKSLVESWLKIQPENDQHTLCNFITDYLYKCVEWVLNENHNRIGEIKAISVVKNGLSRLTGATSRAKFAYSLAAGLGALLSPTYREIFYKFVFDLTGELIASMDLSDSLIQNCYYDERRDCIDIYSTLTNSPSTNFDNKSNKPSSLVLTGQVQACIDTILDWLQMKHPLILYAPPGTGKSILLDYCFSKLHNYKVATIHCSANITPYHLLQKLSQLCIIVSSSTGRVYRPKSSEYLILHFKDINRIQPDKWGTCMLIQFLQQFLSYKGFYDSTLEWVAFENIQIVCSVSSLESISQRFLSMNRIYCLASPEKNELQAIYTSYIKSLLGSNSKSSTIATAMINIYEAIKGTFNNNLSNPHYIFTPRDLTRWCIGLLRYPLQDQNNQCTIEALLYEAERRFKQRMVNNEDRNRYDNIISTVLDSDWSVLQTSSGVGEVVFICDSQNGVNMNTFTRLESKDWEVLVSQEVARLGLVDIVILPELSKLVANIEQSLSNPGESLLLVGQAGFGRKTALKIAASRLNATLVSPKIGPKYTISNFKNDLKKVMQTAGIDGEQVYLLLEDHQLIQSEFMDMVNSLLSSSEIPGLYHADELESLTGAISDVAEQDNFDGTTVEYFTRRVGENLHIVLLLDSTGLKFSQQLTSNPAMLKNCHIIWLDEWCSESFKLIPKVMINRDNELITDDLVEIFVEVHKQACSSSVLRRNICPKQYFSLVMMYDKLVTEYNNSIQQRKERLQAGISKLSDAKNVVARLKLEAAEQEKLLGEKQEKATRALEMITETMSNTNTQRGQMEILKAQTEQESDALMARKAEIEAELQEIEPLIREACAAVGNIKSEALSEIRSLRAPPDVIRDILEGVLRLMGIQDTSWNSMKTFLAKRGVKEDIRCFDAHKITPESRESVEQMLAERKDSFNAKTAKRASVAAAPLAAWVTANVKYSKVLEKIRPLEREQAKLEKNLKSSEDRIVKLSSGLQDVDQTVAELKVKLNTFTKEAAEIEIHLNKAHETISAAEVLVSKLDDEYSRWKVQLNELSENLEKLPANSLLAAASIVYLSATSQDARSGLLEIWGKILGLKDFSLVTFLGKESEMIHWQSEGLPSDQLSIENALVVMNSQSCPLLVDPTCQAQTWLQKRVHKLREGKPTAVEVVSYSSPRLFTVLEFAIRFGKILVVNEVVKIDPFLYPILRGDFTYQGPRKMVQLGDKNVDYNPDFRLFLTTRTADCNISPDALAYITKVNFMTSSAGLAQQLLACALNTEQPELEVRRKELLHQEENLKLQLDGMQENVLNRLASADGDILENKELLNSLNETKRSSVLIKESLEEFVKLQTELKEHCSVYQPLAEYASNLYFAIASLPALNSIYCISVNAFLRLFQTSLKSSKDIERDDKCSHLLHLVYYHVSRSLFRSDHLTFGLHLAHCMNPKLFKPNEWELFTRQSSISEFKIDTGNDSVPKWIDQDRMYDVHLFHCTFPELYNSLKLEEEKIWKGFPRSPTVKPPVNLSLFQEVLLVQALSPDHLCTSLVEFTCKALGLNSLSAPPLSLTELYKDSTAEEPIMIISGQGSDPSSELRYLVETISPVNYYEVALGEGQEREVLRLLKLAAVDGSWLILKNVHLMTGWLAELEAEYRLLTDLNKNFRLWLTTQPHNSFPSLLISQCLKVTYEAPPGVKRNMQRTYGTWEQDTVLQTSIPGPLFNLAWFHALVLERRTIIPQGWVKFYEFNETDLSAALQIMKTVLEKAGKSGVNWQFFKGLCEGAVYGGRVDNTYDLRVLSAYLDKFFTTDRTTSLNLGIDVPQTNNIREHIRTIDKIQDVDSPAWFGLPANVDRSWQRNTSTHVISQLQLLITEVIDPNLSNDWHHHQLNPVLNLWKKLNQGVSLLKIKEPSLKTDEEHQDESEDPLQSFVRFEFQFALKLVHHIHSGLAAITRVLKNSSQPTTRVNNLAQALVKHQVPNEWETLWRCSAVNDSMRYLRSVMTRAMAVHSMLSHKSVTLSSLDLADIFHPETLLNALRQQTVRSLKGASIDELQLKCSWSPITSSKEINSRIDQPQLTILGLQLEGAQFDSHTLSANTADSPDVTVAPPLLLSWSKKTLVNDEEDNNILKVPLYSSVDRENLITELTVPCHAAEKQKWILASVAFHIRN</sequence>
<keyword evidence="10" id="KW-0970">Cilium biogenesis/degradation</keyword>
<dbReference type="Pfam" id="PF12781">
    <property type="entry name" value="AAA_9"/>
    <property type="match status" value="1"/>
</dbReference>
<protein>
    <recommendedName>
        <fullName evidence="19">Cytoplasmic dynein 2 heavy chain 1</fullName>
    </recommendedName>
</protein>
<dbReference type="Pfam" id="PF12777">
    <property type="entry name" value="MT"/>
    <property type="match status" value="1"/>
</dbReference>
<keyword evidence="7" id="KW-0963">Cytoplasm</keyword>
<dbReference type="Gene3D" id="3.40.50.300">
    <property type="entry name" value="P-loop containing nucleotide triphosphate hydrolases"/>
    <property type="match status" value="5"/>
</dbReference>
<keyword evidence="8" id="KW-0493">Microtubule</keyword>
<dbReference type="Pfam" id="PF22597">
    <property type="entry name" value="DYN_lid"/>
    <property type="match status" value="1"/>
</dbReference>
<dbReference type="InterPro" id="IPR043157">
    <property type="entry name" value="Dynein_AAA1S"/>
</dbReference>
<dbReference type="Pfam" id="PF12774">
    <property type="entry name" value="AAA_6"/>
    <property type="match status" value="1"/>
</dbReference>
<dbReference type="InterPro" id="IPR003593">
    <property type="entry name" value="AAA+_ATPase"/>
</dbReference>
<evidence type="ECO:0000256" key="18">
    <source>
        <dbReference type="ARBA" id="ARBA00023273"/>
    </source>
</evidence>
<evidence type="ECO:0000256" key="4">
    <source>
        <dbReference type="ARBA" id="ARBA00008887"/>
    </source>
</evidence>
<evidence type="ECO:0000256" key="14">
    <source>
        <dbReference type="ARBA" id="ARBA00023069"/>
    </source>
</evidence>
<dbReference type="InterPro" id="IPR042219">
    <property type="entry name" value="AAA_lid_11_sf"/>
</dbReference>
<keyword evidence="17" id="KW-0206">Cytoskeleton</keyword>
<dbReference type="InterPro" id="IPR041228">
    <property type="entry name" value="Dynein_C"/>
</dbReference>
<dbReference type="EMBL" id="QKKF02033630">
    <property type="protein sequence ID" value="RZF33588.1"/>
    <property type="molecule type" value="Genomic_DNA"/>
</dbReference>
<keyword evidence="6" id="KW-1003">Cell membrane</keyword>
<dbReference type="InterPro" id="IPR041658">
    <property type="entry name" value="AAA_lid_11"/>
</dbReference>
<dbReference type="InterPro" id="IPR013594">
    <property type="entry name" value="Dynein_heavy_tail"/>
</dbReference>
<dbReference type="FunFam" id="1.20.920.20:FF:000002">
    <property type="entry name" value="Cytoplasmic dynein 1 heavy chain"/>
    <property type="match status" value="1"/>
</dbReference>